<protein>
    <submittedName>
        <fullName evidence="1">Membrane dipeptidase</fullName>
    </submittedName>
</protein>
<dbReference type="Gene3D" id="3.20.20.140">
    <property type="entry name" value="Metal-dependent hydrolases"/>
    <property type="match status" value="1"/>
</dbReference>
<dbReference type="PROSITE" id="PS51365">
    <property type="entry name" value="RENAL_DIPEPTIDASE_2"/>
    <property type="match status" value="1"/>
</dbReference>
<dbReference type="GO" id="GO:0070573">
    <property type="term" value="F:metallodipeptidase activity"/>
    <property type="evidence" value="ECO:0007669"/>
    <property type="project" value="InterPro"/>
</dbReference>
<comment type="caution">
    <text evidence="1">The sequence shown here is derived from an EMBL/GenBank/DDBJ whole genome shotgun (WGS) entry which is preliminary data.</text>
</comment>
<evidence type="ECO:0000313" key="1">
    <source>
        <dbReference type="EMBL" id="RZU39709.1"/>
    </source>
</evidence>
<evidence type="ECO:0000313" key="2">
    <source>
        <dbReference type="Proteomes" id="UP000292958"/>
    </source>
</evidence>
<dbReference type="AlphaFoldDB" id="A0A4Q7YS52"/>
<dbReference type="InterPro" id="IPR008257">
    <property type="entry name" value="Pept_M19"/>
</dbReference>
<dbReference type="OrthoDB" id="9804920at2"/>
<name>A0A4Q7YS52_9BACT</name>
<dbReference type="SUPFAM" id="SSF51556">
    <property type="entry name" value="Metallo-dependent hydrolases"/>
    <property type="match status" value="1"/>
</dbReference>
<keyword evidence="2" id="KW-1185">Reference proteome</keyword>
<dbReference type="Pfam" id="PF01244">
    <property type="entry name" value="Peptidase_M19"/>
    <property type="match status" value="1"/>
</dbReference>
<sequence>MLNRRQFLGYSVLAPTIVNRFLQAGTLQGAADPDQTAPQISAQAWEIHRRAFVFDGHVHALDREFYHGGSMGDRKLDGQWDLPRAREGGERAFFLSIFVPEEYYPSRFETRQAMRRLDHALRQLDQNRSLVELALDAEDVQRINAKGKMAAVLDIEGSYDLDGDLGILRDFYEMRLRSAQISAHNWDQNYADSCCSPPKSNGLSAHGRDLIREMNRLGMMINVSHSSDETVSQVIDISDAPVIATHHGLRSVNNIPRNMPDRLLEKLAAKGGVIGFQIGSEFNYPREYEWVTAQRGKTFFDTSSIPDQVKGKTIYEVDSLVAPQFPMRGARVPDSVMMAVDDWVAVVDRAIQMVGEDHVSIGTDFDGGPTLARGMRDVRDLPMVTDAMLRRGYTEARIDKFWGGNLLRFFRQVGQRRA</sequence>
<dbReference type="RefSeq" id="WP_130417883.1">
    <property type="nucleotide sequence ID" value="NZ_SHKW01000001.1"/>
</dbReference>
<accession>A0A4Q7YS52</accession>
<dbReference type="Proteomes" id="UP000292958">
    <property type="component" value="Unassembled WGS sequence"/>
</dbReference>
<dbReference type="PANTHER" id="PTHR10443">
    <property type="entry name" value="MICROSOMAL DIPEPTIDASE"/>
    <property type="match status" value="1"/>
</dbReference>
<dbReference type="EMBL" id="SHKW01000001">
    <property type="protein sequence ID" value="RZU39709.1"/>
    <property type="molecule type" value="Genomic_DNA"/>
</dbReference>
<organism evidence="1 2">
    <name type="scientific">Edaphobacter modestus</name>
    <dbReference type="NCBI Taxonomy" id="388466"/>
    <lineage>
        <taxon>Bacteria</taxon>
        <taxon>Pseudomonadati</taxon>
        <taxon>Acidobacteriota</taxon>
        <taxon>Terriglobia</taxon>
        <taxon>Terriglobales</taxon>
        <taxon>Acidobacteriaceae</taxon>
        <taxon>Edaphobacter</taxon>
    </lineage>
</organism>
<reference evidence="1 2" key="1">
    <citation type="submission" date="2019-02" db="EMBL/GenBank/DDBJ databases">
        <title>Genomic Encyclopedia of Archaeal and Bacterial Type Strains, Phase II (KMG-II): from individual species to whole genera.</title>
        <authorList>
            <person name="Goeker M."/>
        </authorList>
    </citation>
    <scope>NUCLEOTIDE SEQUENCE [LARGE SCALE GENOMIC DNA]</scope>
    <source>
        <strain evidence="1 2">DSM 18101</strain>
    </source>
</reference>
<dbReference type="InterPro" id="IPR032466">
    <property type="entry name" value="Metal_Hydrolase"/>
</dbReference>
<dbReference type="PANTHER" id="PTHR10443:SF12">
    <property type="entry name" value="DIPEPTIDASE"/>
    <property type="match status" value="1"/>
</dbReference>
<gene>
    <name evidence="1" type="ORF">BDD14_1098</name>
</gene>
<dbReference type="GO" id="GO:0006508">
    <property type="term" value="P:proteolysis"/>
    <property type="evidence" value="ECO:0007669"/>
    <property type="project" value="InterPro"/>
</dbReference>
<proteinExistence type="predicted"/>